<dbReference type="Gene3D" id="1.10.760.10">
    <property type="entry name" value="Cytochrome c-like domain"/>
    <property type="match status" value="1"/>
</dbReference>
<dbReference type="InterPro" id="IPR055557">
    <property type="entry name" value="DUF7133"/>
</dbReference>
<dbReference type="SMART" id="SM00758">
    <property type="entry name" value="PA14"/>
    <property type="match status" value="1"/>
</dbReference>
<evidence type="ECO:0000259" key="6">
    <source>
        <dbReference type="PROSITE" id="PS51820"/>
    </source>
</evidence>
<accession>A0A517NEV6</accession>
<evidence type="ECO:0000259" key="5">
    <source>
        <dbReference type="PROSITE" id="PS51007"/>
    </source>
</evidence>
<dbReference type="Pfam" id="PF23500">
    <property type="entry name" value="DUF7133"/>
    <property type="match status" value="1"/>
</dbReference>
<dbReference type="Proteomes" id="UP000318538">
    <property type="component" value="Chromosome"/>
</dbReference>
<dbReference type="Pfam" id="PF07691">
    <property type="entry name" value="PA14"/>
    <property type="match status" value="1"/>
</dbReference>
<feature type="domain" description="PA14" evidence="6">
    <location>
        <begin position="836"/>
        <end position="992"/>
    </location>
</feature>
<feature type="domain" description="Cytochrome c" evidence="5">
    <location>
        <begin position="693"/>
        <end position="828"/>
    </location>
</feature>
<keyword evidence="1 4" id="KW-0349">Heme</keyword>
<evidence type="ECO:0000256" key="3">
    <source>
        <dbReference type="ARBA" id="ARBA00023004"/>
    </source>
</evidence>
<evidence type="ECO:0000313" key="8">
    <source>
        <dbReference type="Proteomes" id="UP000318538"/>
    </source>
</evidence>
<dbReference type="InterPro" id="IPR037524">
    <property type="entry name" value="PA14/GLEYA"/>
</dbReference>
<dbReference type="SUPFAM" id="SSF56988">
    <property type="entry name" value="Anthrax protective antigen"/>
    <property type="match status" value="1"/>
</dbReference>
<dbReference type="GO" id="GO:0009055">
    <property type="term" value="F:electron transfer activity"/>
    <property type="evidence" value="ECO:0007669"/>
    <property type="project" value="InterPro"/>
</dbReference>
<dbReference type="PROSITE" id="PS51820">
    <property type="entry name" value="PA14"/>
    <property type="match status" value="1"/>
</dbReference>
<dbReference type="Gene3D" id="3.90.182.10">
    <property type="entry name" value="Toxin - Anthrax Protective Antigen,domain 1"/>
    <property type="match status" value="1"/>
</dbReference>
<dbReference type="Gene3D" id="2.120.10.30">
    <property type="entry name" value="TolB, C-terminal domain"/>
    <property type="match status" value="1"/>
</dbReference>
<sequence>MRNPNSPSTTAWLGTLLFAGLCVGFSPVMADQPQFASLVPGIDIRPLPVDLTNINSVEYGPDGRLFAAGYDGRVHVLTDTDGDGLEDKSEVFWSKAGDLLTPVGILPTADGVYVAARGKIALLKDTDGDGKADVSEAVVTGWTSESHNGDTRNDAAGIAIDDDGNLYFSLGCMSYNKAWQLDAKGKSQYDLASERGTILKVSADRKHRQILATGMRFVIGLDFNEHGDLFATDQEGDTWFPGGNPRDELLHVLPGRHYGFPFRHAEYLPDVVDEPSVVDFSPQHQSTCGFRFNLPTPKRKAFGPDHWNGNAIVTGFSRGKLWRAPLAKTRAGYVGKQIQFAAFESLLTDVAVSPNGDLLVTGHSGRPDWGAGPAAKGNLYKITFDRTAPQSVAAWPASPVEVKVAFDRPVDEKQLQKAEIEYGEFVWEGDRHEWIWPGYEVVKAAKASPRRALAVGSPRISADGRTVTFPTAAHPQRVRYGITLPGVTARAGSTREPETIELSYDLGGVRGEWTREGDDKPTWKGWLPHVDPQVVKAMTAGSAEHEQLLQLLGQPGRLVLRSQLLLPGQKVALRFQSSGKFTVKCGENEVVSKPEGPSHVAEFTASAAVDANSAAPSRGDRQQVLPTETRTLEISVQTGASGEPLLLDASYQADFDRHERPLRLEHLFVPWAPPIQPSPEDDGVARPREQIAGDPSKGRELFFGSEANCAACHQFRGKGGKVAADLTVTVYRDPDAVMRDIVHPSDSINPDYVSYTILTDSGRALTGLFQQADEKQITLVDSAAKTHTISRDEIEDIRASSVSLMPNGFDKLGKASLQNLVAFLCSEDVEAKKSGLPTGVIQRQYWQDVPGSGVNALTKQKSYPAQPTGSELLTRFEGPVNWKDHYGSRIRGNIHPPQTGDYVFRLSADDHAELWLSTSDQPSDKKRIIQLDRWTPSRNWDKYPEQKSKPIRLEAGKRYYIEALHHEASVDDCLAVGWQLPDGKQELPIPGKRLSTVDESQQ</sequence>
<dbReference type="RefSeq" id="WP_218933365.1">
    <property type="nucleotide sequence ID" value="NZ_CP036525.1"/>
</dbReference>
<evidence type="ECO:0000313" key="7">
    <source>
        <dbReference type="EMBL" id="QDT05663.1"/>
    </source>
</evidence>
<dbReference type="SUPFAM" id="SSF46626">
    <property type="entry name" value="Cytochrome c"/>
    <property type="match status" value="1"/>
</dbReference>
<evidence type="ECO:0000256" key="4">
    <source>
        <dbReference type="PROSITE-ProRule" id="PRU00433"/>
    </source>
</evidence>
<dbReference type="EMBL" id="CP036525">
    <property type="protein sequence ID" value="QDT05663.1"/>
    <property type="molecule type" value="Genomic_DNA"/>
</dbReference>
<dbReference type="PANTHER" id="PTHR33546:SF1">
    <property type="entry name" value="LARGE, MULTIFUNCTIONAL SECRETED PROTEIN"/>
    <property type="match status" value="1"/>
</dbReference>
<dbReference type="GO" id="GO:0020037">
    <property type="term" value="F:heme binding"/>
    <property type="evidence" value="ECO:0007669"/>
    <property type="project" value="InterPro"/>
</dbReference>
<dbReference type="InterPro" id="IPR009056">
    <property type="entry name" value="Cyt_c-like_dom"/>
</dbReference>
<keyword evidence="3 4" id="KW-0408">Iron</keyword>
<dbReference type="NCBIfam" id="TIGR02603">
    <property type="entry name" value="CxxCH_TIGR02603"/>
    <property type="match status" value="1"/>
</dbReference>
<dbReference type="InterPro" id="IPR036909">
    <property type="entry name" value="Cyt_c-like_dom_sf"/>
</dbReference>
<evidence type="ECO:0000256" key="1">
    <source>
        <dbReference type="ARBA" id="ARBA00022617"/>
    </source>
</evidence>
<dbReference type="InterPro" id="IPR011042">
    <property type="entry name" value="6-blade_b-propeller_TolB-like"/>
</dbReference>
<organism evidence="7 8">
    <name type="scientific">Rubripirellula lacrimiformis</name>
    <dbReference type="NCBI Taxonomy" id="1930273"/>
    <lineage>
        <taxon>Bacteria</taxon>
        <taxon>Pseudomonadati</taxon>
        <taxon>Planctomycetota</taxon>
        <taxon>Planctomycetia</taxon>
        <taxon>Pirellulales</taxon>
        <taxon>Pirellulaceae</taxon>
        <taxon>Rubripirellula</taxon>
    </lineage>
</organism>
<dbReference type="SUPFAM" id="SSF50952">
    <property type="entry name" value="Soluble quinoprotein glucose dehydrogenase"/>
    <property type="match status" value="1"/>
</dbReference>
<evidence type="ECO:0000256" key="2">
    <source>
        <dbReference type="ARBA" id="ARBA00022723"/>
    </source>
</evidence>
<dbReference type="GO" id="GO:0046872">
    <property type="term" value="F:metal ion binding"/>
    <property type="evidence" value="ECO:0007669"/>
    <property type="project" value="UniProtKB-KW"/>
</dbReference>
<dbReference type="PROSITE" id="PS51007">
    <property type="entry name" value="CYTC"/>
    <property type="match status" value="1"/>
</dbReference>
<gene>
    <name evidence="7" type="ORF">K227x_40650</name>
</gene>
<dbReference type="KEGG" id="rlc:K227x_40650"/>
<dbReference type="PANTHER" id="PTHR33546">
    <property type="entry name" value="LARGE, MULTIFUNCTIONAL SECRETED PROTEIN-RELATED"/>
    <property type="match status" value="1"/>
</dbReference>
<dbReference type="AlphaFoldDB" id="A0A517NEV6"/>
<proteinExistence type="predicted"/>
<protein>
    <submittedName>
        <fullName evidence="7">PA14 domain protein</fullName>
    </submittedName>
</protein>
<dbReference type="InterPro" id="IPR013427">
    <property type="entry name" value="Haem-bd_dom_put"/>
</dbReference>
<reference evidence="7 8" key="1">
    <citation type="submission" date="2019-02" db="EMBL/GenBank/DDBJ databases">
        <title>Deep-cultivation of Planctomycetes and their phenomic and genomic characterization uncovers novel biology.</title>
        <authorList>
            <person name="Wiegand S."/>
            <person name="Jogler M."/>
            <person name="Boedeker C."/>
            <person name="Pinto D."/>
            <person name="Vollmers J."/>
            <person name="Rivas-Marin E."/>
            <person name="Kohn T."/>
            <person name="Peeters S.H."/>
            <person name="Heuer A."/>
            <person name="Rast P."/>
            <person name="Oberbeckmann S."/>
            <person name="Bunk B."/>
            <person name="Jeske O."/>
            <person name="Meyerdierks A."/>
            <person name="Storesund J.E."/>
            <person name="Kallscheuer N."/>
            <person name="Luecker S."/>
            <person name="Lage O.M."/>
            <person name="Pohl T."/>
            <person name="Merkel B.J."/>
            <person name="Hornburger P."/>
            <person name="Mueller R.-W."/>
            <person name="Bruemmer F."/>
            <person name="Labrenz M."/>
            <person name="Spormann A.M."/>
            <person name="Op den Camp H."/>
            <person name="Overmann J."/>
            <person name="Amann R."/>
            <person name="Jetten M.S.M."/>
            <person name="Mascher T."/>
            <person name="Medema M.H."/>
            <person name="Devos D.P."/>
            <person name="Kaster A.-K."/>
            <person name="Ovreas L."/>
            <person name="Rohde M."/>
            <person name="Galperin M.Y."/>
            <person name="Jogler C."/>
        </authorList>
    </citation>
    <scope>NUCLEOTIDE SEQUENCE [LARGE SCALE GENOMIC DNA]</scope>
    <source>
        <strain evidence="7 8">K22_7</strain>
    </source>
</reference>
<dbReference type="InterPro" id="IPR011041">
    <property type="entry name" value="Quinoprot_gluc/sorb_DH_b-prop"/>
</dbReference>
<keyword evidence="8" id="KW-1185">Reference proteome</keyword>
<dbReference type="InterPro" id="IPR011658">
    <property type="entry name" value="PA14_dom"/>
</dbReference>
<keyword evidence="2 4" id="KW-0479">Metal-binding</keyword>
<name>A0A517NEV6_9BACT</name>